<evidence type="ECO:0000313" key="2">
    <source>
        <dbReference type="Proteomes" id="UP000807504"/>
    </source>
</evidence>
<comment type="caution">
    <text evidence="1">The sequence shown here is derived from an EMBL/GenBank/DDBJ whole genome shotgun (WGS) entry which is preliminary data.</text>
</comment>
<accession>A0A8T0G0B4</accession>
<dbReference type="AlphaFoldDB" id="A0A8T0G0B4"/>
<dbReference type="EMBL" id="JABXBU010000001">
    <property type="protein sequence ID" value="KAF8796787.1"/>
    <property type="molecule type" value="Genomic_DNA"/>
</dbReference>
<sequence length="252" mass="27829">MYSKNSVHVLPLMSTLELHHMLQSQQCESDCSKNLFLLLKIEASRLHLHMCQSTAMCGKANVFQKLCSCTAFNIEASVTPSTVLPVHSNVVASPQQCVGKRNVFQKLSSCTAFNIEASATPSTVLPVHSNVWESEMCSKNSVHVLLLTSNIGDSIYSVAIHSNVWESEMCSKNSVHVLLLTSKHLRLIYSVDSPQQCVGKRNVFQKLCSCTAFNIEASPTPSTVLPVHSNVWESEMCSKNSVHVLLLTSKHR</sequence>
<protein>
    <submittedName>
        <fullName evidence="1">Uncharacterized protein</fullName>
    </submittedName>
</protein>
<proteinExistence type="predicted"/>
<organism evidence="1 2">
    <name type="scientific">Argiope bruennichi</name>
    <name type="common">Wasp spider</name>
    <name type="synonym">Aranea bruennichi</name>
    <dbReference type="NCBI Taxonomy" id="94029"/>
    <lineage>
        <taxon>Eukaryota</taxon>
        <taxon>Metazoa</taxon>
        <taxon>Ecdysozoa</taxon>
        <taxon>Arthropoda</taxon>
        <taxon>Chelicerata</taxon>
        <taxon>Arachnida</taxon>
        <taxon>Araneae</taxon>
        <taxon>Araneomorphae</taxon>
        <taxon>Entelegynae</taxon>
        <taxon>Araneoidea</taxon>
        <taxon>Araneidae</taxon>
        <taxon>Argiope</taxon>
    </lineage>
</organism>
<gene>
    <name evidence="1" type="ORF">HNY73_001127</name>
</gene>
<name>A0A8T0G0B4_ARGBR</name>
<reference evidence="1" key="2">
    <citation type="submission" date="2020-06" db="EMBL/GenBank/DDBJ databases">
        <authorList>
            <person name="Sheffer M."/>
        </authorList>
    </citation>
    <scope>NUCLEOTIDE SEQUENCE</scope>
</reference>
<evidence type="ECO:0000313" key="1">
    <source>
        <dbReference type="EMBL" id="KAF8796787.1"/>
    </source>
</evidence>
<keyword evidence="2" id="KW-1185">Reference proteome</keyword>
<reference evidence="1" key="1">
    <citation type="journal article" date="2020" name="bioRxiv">
        <title>Chromosome-level reference genome of the European wasp spider Argiope bruennichi: a resource for studies on range expansion and evolutionary adaptation.</title>
        <authorList>
            <person name="Sheffer M.M."/>
            <person name="Hoppe A."/>
            <person name="Krehenwinkel H."/>
            <person name="Uhl G."/>
            <person name="Kuss A.W."/>
            <person name="Jensen L."/>
            <person name="Jensen C."/>
            <person name="Gillespie R.G."/>
            <person name="Hoff K.J."/>
            <person name="Prost S."/>
        </authorList>
    </citation>
    <scope>NUCLEOTIDE SEQUENCE</scope>
</reference>
<dbReference type="Proteomes" id="UP000807504">
    <property type="component" value="Unassembled WGS sequence"/>
</dbReference>